<dbReference type="EMBL" id="JARK01001434">
    <property type="protein sequence ID" value="EYC02756.1"/>
    <property type="molecule type" value="Genomic_DNA"/>
</dbReference>
<sequence length="94" mass="10731">MVDNDKPEIAKRGRARPLGRLQFDQKRTRRYRRPEAAQISQLDRAAYPVLCERNMGIDKNYGNPASFNSDFTRTSYVWAVPGSTARAPSAQLRC</sequence>
<name>A0A016TJ62_9BILA</name>
<evidence type="ECO:0000313" key="2">
    <source>
        <dbReference type="EMBL" id="EYC02756.1"/>
    </source>
</evidence>
<evidence type="ECO:0000313" key="3">
    <source>
        <dbReference type="Proteomes" id="UP000024635"/>
    </source>
</evidence>
<dbReference type="AlphaFoldDB" id="A0A016TJ62"/>
<evidence type="ECO:0000256" key="1">
    <source>
        <dbReference type="SAM" id="MobiDB-lite"/>
    </source>
</evidence>
<keyword evidence="3" id="KW-1185">Reference proteome</keyword>
<dbReference type="Proteomes" id="UP000024635">
    <property type="component" value="Unassembled WGS sequence"/>
</dbReference>
<proteinExistence type="predicted"/>
<feature type="region of interest" description="Disordered" evidence="1">
    <location>
        <begin position="1"/>
        <end position="36"/>
    </location>
</feature>
<protein>
    <submittedName>
        <fullName evidence="2">Uncharacterized protein</fullName>
    </submittedName>
</protein>
<comment type="caution">
    <text evidence="2">The sequence shown here is derived from an EMBL/GenBank/DDBJ whole genome shotgun (WGS) entry which is preliminary data.</text>
</comment>
<organism evidence="2 3">
    <name type="scientific">Ancylostoma ceylanicum</name>
    <dbReference type="NCBI Taxonomy" id="53326"/>
    <lineage>
        <taxon>Eukaryota</taxon>
        <taxon>Metazoa</taxon>
        <taxon>Ecdysozoa</taxon>
        <taxon>Nematoda</taxon>
        <taxon>Chromadorea</taxon>
        <taxon>Rhabditida</taxon>
        <taxon>Rhabditina</taxon>
        <taxon>Rhabditomorpha</taxon>
        <taxon>Strongyloidea</taxon>
        <taxon>Ancylostomatidae</taxon>
        <taxon>Ancylostomatinae</taxon>
        <taxon>Ancylostoma</taxon>
    </lineage>
</organism>
<gene>
    <name evidence="2" type="primary">Acey_s0098.g3108</name>
    <name evidence="2" type="ORF">Y032_0098g3108</name>
</gene>
<reference evidence="3" key="1">
    <citation type="journal article" date="2015" name="Nat. Genet.">
        <title>The genome and transcriptome of the zoonotic hookworm Ancylostoma ceylanicum identify infection-specific gene families.</title>
        <authorList>
            <person name="Schwarz E.M."/>
            <person name="Hu Y."/>
            <person name="Antoshechkin I."/>
            <person name="Miller M.M."/>
            <person name="Sternberg P.W."/>
            <person name="Aroian R.V."/>
        </authorList>
    </citation>
    <scope>NUCLEOTIDE SEQUENCE</scope>
    <source>
        <strain evidence="3">HY135</strain>
    </source>
</reference>
<accession>A0A016TJ62</accession>
<feature type="compositionally biased region" description="Basic and acidic residues" evidence="1">
    <location>
        <begin position="1"/>
        <end position="11"/>
    </location>
</feature>